<dbReference type="AlphaFoldDB" id="A0A1E3X5C9"/>
<dbReference type="EMBL" id="MAYW01000164">
    <property type="protein sequence ID" value="ODS30893.1"/>
    <property type="molecule type" value="Genomic_DNA"/>
</dbReference>
<keyword evidence="1" id="KW-0472">Membrane</keyword>
<name>A0A1E3X5C9_9BACT</name>
<dbReference type="InterPro" id="IPR046548">
    <property type="entry name" value="DUF6804"/>
</dbReference>
<evidence type="ECO:0000313" key="2">
    <source>
        <dbReference type="EMBL" id="ODS30893.1"/>
    </source>
</evidence>
<feature type="transmembrane region" description="Helical" evidence="1">
    <location>
        <begin position="50"/>
        <end position="69"/>
    </location>
</feature>
<gene>
    <name evidence="2" type="ORF">SCARUB_03990</name>
</gene>
<sequence>MKNIKYITAGLLLLAVLPLPYAYYTLLRWVVTAVSGYCAFLSYEDKSMGWAFGFGIIAILFNPIVPFYMDKTSWMIFDSVVAGVFGFNAFVSEA</sequence>
<dbReference type="Proteomes" id="UP000094056">
    <property type="component" value="Unassembled WGS sequence"/>
</dbReference>
<organism evidence="2 3">
    <name type="scientific">Candidatus Scalindua rubra</name>
    <dbReference type="NCBI Taxonomy" id="1872076"/>
    <lineage>
        <taxon>Bacteria</taxon>
        <taxon>Pseudomonadati</taxon>
        <taxon>Planctomycetota</taxon>
        <taxon>Candidatus Brocadiia</taxon>
        <taxon>Candidatus Brocadiales</taxon>
        <taxon>Candidatus Scalinduaceae</taxon>
        <taxon>Candidatus Scalindua</taxon>
    </lineage>
</organism>
<comment type="caution">
    <text evidence="2">The sequence shown here is derived from an EMBL/GenBank/DDBJ whole genome shotgun (WGS) entry which is preliminary data.</text>
</comment>
<protein>
    <submittedName>
        <fullName evidence="2">Uncharacterized protein</fullName>
    </submittedName>
</protein>
<evidence type="ECO:0000256" key="1">
    <source>
        <dbReference type="SAM" id="Phobius"/>
    </source>
</evidence>
<keyword evidence="1" id="KW-0812">Transmembrane</keyword>
<dbReference type="Pfam" id="PF20619">
    <property type="entry name" value="DUF6804"/>
    <property type="match status" value="1"/>
</dbReference>
<proteinExistence type="predicted"/>
<keyword evidence="1" id="KW-1133">Transmembrane helix</keyword>
<reference evidence="2 3" key="1">
    <citation type="submission" date="2016-07" db="EMBL/GenBank/DDBJ databases">
        <title>Draft genome of Scalindua rubra, obtained from a brine-seawater interface in the Red Sea, sheds light on salt adaptation in anammox bacteria.</title>
        <authorList>
            <person name="Speth D.R."/>
            <person name="Lagkouvardos I."/>
            <person name="Wang Y."/>
            <person name="Qian P.-Y."/>
            <person name="Dutilh B.E."/>
            <person name="Jetten M.S."/>
        </authorList>
    </citation>
    <scope>NUCLEOTIDE SEQUENCE [LARGE SCALE GENOMIC DNA]</scope>
    <source>
        <strain evidence="2">BSI-1</strain>
    </source>
</reference>
<accession>A0A1E3X5C9</accession>
<evidence type="ECO:0000313" key="3">
    <source>
        <dbReference type="Proteomes" id="UP000094056"/>
    </source>
</evidence>